<dbReference type="RefSeq" id="WP_169198315.1">
    <property type="nucleotide sequence ID" value="NZ_WTVH02000008.1"/>
</dbReference>
<evidence type="ECO:0000256" key="3">
    <source>
        <dbReference type="ARBA" id="ARBA00023004"/>
    </source>
</evidence>
<dbReference type="PROSITE" id="PS51007">
    <property type="entry name" value="CYTC"/>
    <property type="match status" value="1"/>
</dbReference>
<evidence type="ECO:0000259" key="5">
    <source>
        <dbReference type="PROSITE" id="PS51007"/>
    </source>
</evidence>
<comment type="caution">
    <text evidence="6">The sequence shown here is derived from an EMBL/GenBank/DDBJ whole genome shotgun (WGS) entry which is preliminary data.</text>
</comment>
<evidence type="ECO:0000256" key="1">
    <source>
        <dbReference type="ARBA" id="ARBA00022617"/>
    </source>
</evidence>
<sequence>MRVTALLALAWVALLAGCSDESRPVLGGDAENGRLLLRQFGCIGCHRIPGVAGATGNVGPPLDGVGRRVYLAGVLPNSPANMMRWIRDPQSFGFETAMPDLQVTESQARDMVAYLQELK</sequence>
<dbReference type="Gene3D" id="1.10.760.10">
    <property type="entry name" value="Cytochrome c-like domain"/>
    <property type="match status" value="1"/>
</dbReference>
<dbReference type="EMBL" id="WTVH01000009">
    <property type="protein sequence ID" value="NMF93030.1"/>
    <property type="molecule type" value="Genomic_DNA"/>
</dbReference>
<keyword evidence="1 4" id="KW-0349">Heme</keyword>
<dbReference type="Pfam" id="PF00034">
    <property type="entry name" value="Cytochrom_C"/>
    <property type="match status" value="1"/>
</dbReference>
<dbReference type="InterPro" id="IPR009056">
    <property type="entry name" value="Cyt_c-like_dom"/>
</dbReference>
<dbReference type="InterPro" id="IPR036909">
    <property type="entry name" value="Cyt_c-like_dom_sf"/>
</dbReference>
<accession>A0ABX1N1E3</accession>
<dbReference type="PROSITE" id="PS51257">
    <property type="entry name" value="PROKAR_LIPOPROTEIN"/>
    <property type="match status" value="1"/>
</dbReference>
<evidence type="ECO:0000313" key="7">
    <source>
        <dbReference type="Proteomes" id="UP000601990"/>
    </source>
</evidence>
<dbReference type="SUPFAM" id="SSF46626">
    <property type="entry name" value="Cytochrome c"/>
    <property type="match status" value="1"/>
</dbReference>
<evidence type="ECO:0000313" key="6">
    <source>
        <dbReference type="EMBL" id="NMF93030.1"/>
    </source>
</evidence>
<proteinExistence type="predicted"/>
<evidence type="ECO:0000256" key="2">
    <source>
        <dbReference type="ARBA" id="ARBA00022723"/>
    </source>
</evidence>
<protein>
    <submittedName>
        <fullName evidence="6">C-type cytochrome</fullName>
    </submittedName>
</protein>
<feature type="domain" description="Cytochrome c" evidence="5">
    <location>
        <begin position="28"/>
        <end position="119"/>
    </location>
</feature>
<keyword evidence="7" id="KW-1185">Reference proteome</keyword>
<dbReference type="Proteomes" id="UP000601990">
    <property type="component" value="Unassembled WGS sequence"/>
</dbReference>
<keyword evidence="3 4" id="KW-0408">Iron</keyword>
<organism evidence="6 7">
    <name type="scientific">Aromatoleum buckelii</name>
    <dbReference type="NCBI Taxonomy" id="200254"/>
    <lineage>
        <taxon>Bacteria</taxon>
        <taxon>Pseudomonadati</taxon>
        <taxon>Pseudomonadota</taxon>
        <taxon>Betaproteobacteria</taxon>
        <taxon>Rhodocyclales</taxon>
        <taxon>Rhodocyclaceae</taxon>
        <taxon>Aromatoleum</taxon>
    </lineage>
</organism>
<gene>
    <name evidence="6" type="ORF">GO608_06780</name>
</gene>
<keyword evidence="2 4" id="KW-0479">Metal-binding</keyword>
<name>A0ABX1N1E3_9RHOO</name>
<reference evidence="6" key="1">
    <citation type="submission" date="2019-12" db="EMBL/GenBank/DDBJ databases">
        <title>Comparative genomics gives insights into the taxonomy of the Azoarcus-Aromatoleum group and reveals separate origins of nif in the plant-associated Azoarcus and non-plant-associated Aromatoleum sub-groups.</title>
        <authorList>
            <person name="Lafos M."/>
            <person name="Maluk M."/>
            <person name="Batista M."/>
            <person name="Junghare M."/>
            <person name="Carmona M."/>
            <person name="Faoro H."/>
            <person name="Cruz L.M."/>
            <person name="Battistoni F."/>
            <person name="De Souza E."/>
            <person name="Pedrosa F."/>
            <person name="Chen W.-M."/>
            <person name="Poole P.S."/>
            <person name="Dixon R.A."/>
            <person name="James E.K."/>
        </authorList>
    </citation>
    <scope>NUCLEOTIDE SEQUENCE</scope>
    <source>
        <strain evidence="6">U120</strain>
    </source>
</reference>
<evidence type="ECO:0000256" key="4">
    <source>
        <dbReference type="PROSITE-ProRule" id="PRU00433"/>
    </source>
</evidence>